<sequence length="245" mass="28073">MISKRRRIPSPGPSHTTAKLVQKTNEPVPMLYKLPTELRFMIFTYCIASGHPQFMQASRILQEDGQALIAKEGVYRMHFESADDNNGQPPSQEMAKSIQNVKLTVDTANVRFNGAPWMWEKLDAGPCERLKSFVGATHLRGRCHVVLKFGCALELLHNDRLHSPPHKFWGFERLVLRIEIDGTKHNNFAICLCPDQREDFTMGFIRRSLEKFLGKAELVKVMDGFCVTFHPRSFDWEDVPGMRIS</sequence>
<dbReference type="Proteomes" id="UP000664534">
    <property type="component" value="Unassembled WGS sequence"/>
</dbReference>
<accession>A0A8H3I5R5</accession>
<comment type="caution">
    <text evidence="1">The sequence shown here is derived from an EMBL/GenBank/DDBJ whole genome shotgun (WGS) entry which is preliminary data.</text>
</comment>
<keyword evidence="2" id="KW-1185">Reference proteome</keyword>
<reference evidence="1" key="1">
    <citation type="submission" date="2021-03" db="EMBL/GenBank/DDBJ databases">
        <authorList>
            <person name="Tagirdzhanova G."/>
        </authorList>
    </citation>
    <scope>NUCLEOTIDE SEQUENCE</scope>
</reference>
<dbReference type="EMBL" id="CAJPDT010000002">
    <property type="protein sequence ID" value="CAF9905783.1"/>
    <property type="molecule type" value="Genomic_DNA"/>
</dbReference>
<organism evidence="1 2">
    <name type="scientific">Imshaugia aleurites</name>
    <dbReference type="NCBI Taxonomy" id="172621"/>
    <lineage>
        <taxon>Eukaryota</taxon>
        <taxon>Fungi</taxon>
        <taxon>Dikarya</taxon>
        <taxon>Ascomycota</taxon>
        <taxon>Pezizomycotina</taxon>
        <taxon>Lecanoromycetes</taxon>
        <taxon>OSLEUM clade</taxon>
        <taxon>Lecanoromycetidae</taxon>
        <taxon>Lecanorales</taxon>
        <taxon>Lecanorineae</taxon>
        <taxon>Parmeliaceae</taxon>
        <taxon>Imshaugia</taxon>
    </lineage>
</organism>
<dbReference type="OrthoDB" id="5420361at2759"/>
<dbReference type="AlphaFoldDB" id="A0A8H3I5R5"/>
<proteinExistence type="predicted"/>
<protein>
    <submittedName>
        <fullName evidence="1">Uncharacterized protein</fullName>
    </submittedName>
</protein>
<gene>
    <name evidence="1" type="ORF">IMSHALPRED_003976</name>
</gene>
<name>A0A8H3I5R5_9LECA</name>
<evidence type="ECO:0000313" key="2">
    <source>
        <dbReference type="Proteomes" id="UP000664534"/>
    </source>
</evidence>
<evidence type="ECO:0000313" key="1">
    <source>
        <dbReference type="EMBL" id="CAF9905783.1"/>
    </source>
</evidence>